<dbReference type="SUPFAM" id="SSF55785">
    <property type="entry name" value="PYP-like sensor domain (PAS domain)"/>
    <property type="match status" value="1"/>
</dbReference>
<name>A0ABX5YWP6_SULMU</name>
<dbReference type="EMBL" id="CP042966">
    <property type="protein sequence ID" value="QEH04871.1"/>
    <property type="molecule type" value="Genomic_DNA"/>
</dbReference>
<reference evidence="8" key="1">
    <citation type="submission" date="2019-08" db="EMBL/GenBank/DDBJ databases">
        <title>Organohalide respiration in Sulfurospirillum species is regulated by a two-component system as unraveled by comparative genomics, and transcriptomics, and regulator binding studies.</title>
        <authorList>
            <person name="Goris T."/>
            <person name="Esken J."/>
            <person name="Gadkari J."/>
            <person name="Bischler T."/>
            <person name="Foerstner K."/>
            <person name="Sharma C.M."/>
            <person name="Diekert G."/>
            <person name="Schubert T."/>
        </authorList>
    </citation>
    <scope>NUCLEOTIDE SEQUENCE [LARGE SCALE GENOMIC DNA]</scope>
    <source>
        <strain evidence="8">N</strain>
    </source>
</reference>
<dbReference type="Pfam" id="PF00497">
    <property type="entry name" value="SBP_bac_3"/>
    <property type="match status" value="1"/>
</dbReference>
<evidence type="ECO:0000259" key="7">
    <source>
        <dbReference type="PROSITE" id="PS50887"/>
    </source>
</evidence>
<dbReference type="SMART" id="SM00062">
    <property type="entry name" value="PBPb"/>
    <property type="match status" value="1"/>
</dbReference>
<dbReference type="Pfam" id="PF00990">
    <property type="entry name" value="GGDEF"/>
    <property type="match status" value="1"/>
</dbReference>
<dbReference type="SMART" id="SM00086">
    <property type="entry name" value="PAC"/>
    <property type="match status" value="1"/>
</dbReference>
<feature type="signal peptide" evidence="4">
    <location>
        <begin position="1"/>
        <end position="29"/>
    </location>
</feature>
<dbReference type="InterPro" id="IPR000700">
    <property type="entry name" value="PAS-assoc_C"/>
</dbReference>
<dbReference type="NCBIfam" id="TIGR00229">
    <property type="entry name" value="sensory_box"/>
    <property type="match status" value="1"/>
</dbReference>
<keyword evidence="9" id="KW-1185">Reference proteome</keyword>
<dbReference type="SMART" id="SM00267">
    <property type="entry name" value="GGDEF"/>
    <property type="match status" value="1"/>
</dbReference>
<evidence type="ECO:0000313" key="9">
    <source>
        <dbReference type="Proteomes" id="UP000323483"/>
    </source>
</evidence>
<dbReference type="NCBIfam" id="TIGR00254">
    <property type="entry name" value="GGDEF"/>
    <property type="match status" value="1"/>
</dbReference>
<feature type="domain" description="GGDEF" evidence="7">
    <location>
        <begin position="752"/>
        <end position="879"/>
    </location>
</feature>
<dbReference type="InterPro" id="IPR035965">
    <property type="entry name" value="PAS-like_dom_sf"/>
</dbReference>
<protein>
    <recommendedName>
        <fullName evidence="1">diguanylate cyclase</fullName>
        <ecNumber evidence="1">2.7.7.65</ecNumber>
    </recommendedName>
</protein>
<dbReference type="SUPFAM" id="SSF53850">
    <property type="entry name" value="Periplasmic binding protein-like II"/>
    <property type="match status" value="2"/>
</dbReference>
<evidence type="ECO:0000256" key="1">
    <source>
        <dbReference type="ARBA" id="ARBA00012528"/>
    </source>
</evidence>
<dbReference type="InterPro" id="IPR000014">
    <property type="entry name" value="PAS"/>
</dbReference>
<dbReference type="SMART" id="SM00091">
    <property type="entry name" value="PAS"/>
    <property type="match status" value="1"/>
</dbReference>
<dbReference type="RefSeq" id="WP_025343292.1">
    <property type="nucleotide sequence ID" value="NZ_CP042966.1"/>
</dbReference>
<feature type="domain" description="PAS" evidence="5">
    <location>
        <begin position="613"/>
        <end position="669"/>
    </location>
</feature>
<dbReference type="InterPro" id="IPR043128">
    <property type="entry name" value="Rev_trsase/Diguanyl_cyclase"/>
</dbReference>
<dbReference type="PANTHER" id="PTHR45138">
    <property type="entry name" value="REGULATORY COMPONENTS OF SENSORY TRANSDUCTION SYSTEM"/>
    <property type="match status" value="1"/>
</dbReference>
<dbReference type="Gene3D" id="3.30.450.20">
    <property type="entry name" value="PAS domain"/>
    <property type="match status" value="1"/>
</dbReference>
<evidence type="ECO:0000259" key="6">
    <source>
        <dbReference type="PROSITE" id="PS50113"/>
    </source>
</evidence>
<evidence type="ECO:0000256" key="2">
    <source>
        <dbReference type="ARBA" id="ARBA00034247"/>
    </source>
</evidence>
<keyword evidence="3" id="KW-1133">Transmembrane helix</keyword>
<dbReference type="CDD" id="cd00130">
    <property type="entry name" value="PAS"/>
    <property type="match status" value="1"/>
</dbReference>
<dbReference type="PROSITE" id="PS50113">
    <property type="entry name" value="PAC"/>
    <property type="match status" value="1"/>
</dbReference>
<evidence type="ECO:0000256" key="4">
    <source>
        <dbReference type="SAM" id="SignalP"/>
    </source>
</evidence>
<dbReference type="Pfam" id="PF09084">
    <property type="entry name" value="NMT1"/>
    <property type="match status" value="1"/>
</dbReference>
<dbReference type="Pfam" id="PF13426">
    <property type="entry name" value="PAS_9"/>
    <property type="match status" value="1"/>
</dbReference>
<comment type="catalytic activity">
    <reaction evidence="2">
        <text>2 GTP = 3',3'-c-di-GMP + 2 diphosphate</text>
        <dbReference type="Rhea" id="RHEA:24898"/>
        <dbReference type="ChEBI" id="CHEBI:33019"/>
        <dbReference type="ChEBI" id="CHEBI:37565"/>
        <dbReference type="ChEBI" id="CHEBI:58805"/>
        <dbReference type="EC" id="2.7.7.65"/>
    </reaction>
</comment>
<keyword evidence="4" id="KW-0732">Signal</keyword>
<keyword evidence="3" id="KW-0812">Transmembrane</keyword>
<feature type="domain" description="PAC" evidence="6">
    <location>
        <begin position="671"/>
        <end position="723"/>
    </location>
</feature>
<organism evidence="8 9">
    <name type="scientific">Sulfurospirillum multivorans</name>
    <name type="common">Dehalospirillum multivorans</name>
    <dbReference type="NCBI Taxonomy" id="66821"/>
    <lineage>
        <taxon>Bacteria</taxon>
        <taxon>Pseudomonadati</taxon>
        <taxon>Campylobacterota</taxon>
        <taxon>Epsilonproteobacteria</taxon>
        <taxon>Campylobacterales</taxon>
        <taxon>Sulfurospirillaceae</taxon>
        <taxon>Sulfurospirillum</taxon>
    </lineage>
</organism>
<dbReference type="InterPro" id="IPR001610">
    <property type="entry name" value="PAC"/>
</dbReference>
<dbReference type="CDD" id="cd01949">
    <property type="entry name" value="GGDEF"/>
    <property type="match status" value="1"/>
</dbReference>
<dbReference type="Proteomes" id="UP000323483">
    <property type="component" value="Chromosome"/>
</dbReference>
<gene>
    <name evidence="8" type="ORF">SMN_0078</name>
</gene>
<dbReference type="Gene3D" id="3.40.190.10">
    <property type="entry name" value="Periplasmic binding protein-like II"/>
    <property type="match status" value="4"/>
</dbReference>
<dbReference type="PROSITE" id="PS50112">
    <property type="entry name" value="PAS"/>
    <property type="match status" value="1"/>
</dbReference>
<dbReference type="SUPFAM" id="SSF55073">
    <property type="entry name" value="Nucleotide cyclase"/>
    <property type="match status" value="1"/>
</dbReference>
<evidence type="ECO:0000256" key="3">
    <source>
        <dbReference type="SAM" id="Phobius"/>
    </source>
</evidence>
<sequence>MRMKPQVRFIIFCVKCMVGISLLSTYASAFNGEPTKVTLQLSWFHQFQFAGYYIAKEKGYYKEAGLDVEILPFQFGANSVHDVVAQKTDFAIGRETLIVERALNQKIVALYALFQTSPLIFITKESSAINSLHHFAGKRLMATLNDSSEVSLKAMLNSYHLKPQDYAFIEHSHTINDLIDGKVDIMSAYLSKAPFDLKEKGISYTIFHPKEYGFDMYSDFLYTNEALIKKNPKLVEAFKQASLKGWQYAYAHIEESAELILEKYNTQNLSKEALIYEGEELKKLSYYKTETLGKMDKNKLQRIYDLYNVMGYIPTKMKIEDFVQDRFGELSDTEKAYLEAKKEIKVCSDPNWMPFEKIENGKLKGLSVDYLNLIEPITGIPFTLVPTASWEESLRYAKERKCDIFSLAMSTPENERYMIYTRPYLSTPIVIATTNDKFFIAKAEDILDKKIGVVKGYSLVALLKTDYPTIQLVEVKNIKEGLEKVARGELYGFVDSLMTVGYMIQKEYPNMLKIAGKMNQSWDMGFAARNDEPELAQILEKVLSTLDENTQQSITTKWVNIRYENGFDYALFWQLAFIVLLLFILLMYRYRVMQRYNTKIKKHIEVIDQYVLFISANNEGIITNVSEALCQLSGYTKEELMGESETILNHPDVSTKLFETALKAALKAQTWEGELKSIKKNGVIYWVHARISPIVAKDGTIQGYNSFRVDITDKKRIEEISQTDQLTQIYNRLSLDQHYQKELLRASRSPTNLFSLILIDIDYFKDINDSYGHTMGDTILVELAQLIKLHIRSIDIFGRWGGEEFLIICPNTAQKEASRLAEKLRLIIEEHSFGTRIFQTCSFGVSQYQENDTKDSMFIRADKALYAAKTTGRNRVMTI</sequence>
<accession>A0ABX5YWP6</accession>
<proteinExistence type="predicted"/>
<feature type="chain" id="PRO_5046522979" description="diguanylate cyclase" evidence="4">
    <location>
        <begin position="30"/>
        <end position="879"/>
    </location>
</feature>
<evidence type="ECO:0000313" key="8">
    <source>
        <dbReference type="EMBL" id="QEH04871.1"/>
    </source>
</evidence>
<dbReference type="EC" id="2.7.7.65" evidence="1"/>
<keyword evidence="3" id="KW-0472">Membrane</keyword>
<evidence type="ECO:0000259" key="5">
    <source>
        <dbReference type="PROSITE" id="PS50112"/>
    </source>
</evidence>
<dbReference type="InterPro" id="IPR001638">
    <property type="entry name" value="Solute-binding_3/MltF_N"/>
</dbReference>
<dbReference type="CDD" id="cd13708">
    <property type="entry name" value="PBP2_BvgS_like_1"/>
    <property type="match status" value="1"/>
</dbReference>
<dbReference type="PANTHER" id="PTHR45138:SF9">
    <property type="entry name" value="DIGUANYLATE CYCLASE DGCM-RELATED"/>
    <property type="match status" value="1"/>
</dbReference>
<dbReference type="Gene3D" id="3.30.70.270">
    <property type="match status" value="1"/>
</dbReference>
<dbReference type="InterPro" id="IPR015168">
    <property type="entry name" value="SsuA/THI5"/>
</dbReference>
<dbReference type="InterPro" id="IPR000160">
    <property type="entry name" value="GGDEF_dom"/>
</dbReference>
<dbReference type="PROSITE" id="PS50887">
    <property type="entry name" value="GGDEF"/>
    <property type="match status" value="1"/>
</dbReference>
<dbReference type="InterPro" id="IPR050469">
    <property type="entry name" value="Diguanylate_Cyclase"/>
</dbReference>
<dbReference type="InterPro" id="IPR029787">
    <property type="entry name" value="Nucleotide_cyclase"/>
</dbReference>
<feature type="transmembrane region" description="Helical" evidence="3">
    <location>
        <begin position="571"/>
        <end position="590"/>
    </location>
</feature>